<evidence type="ECO:0000256" key="1">
    <source>
        <dbReference type="ARBA" id="ARBA00022737"/>
    </source>
</evidence>
<dbReference type="PANTHER" id="PTHR47447:SF17">
    <property type="entry name" value="OS12G0638900 PROTEIN"/>
    <property type="match status" value="1"/>
</dbReference>
<protein>
    <submittedName>
        <fullName evidence="2">Uncharacterized protein</fullName>
    </submittedName>
</protein>
<dbReference type="Proteomes" id="UP001178507">
    <property type="component" value="Unassembled WGS sequence"/>
</dbReference>
<name>A0AA36I8I4_9DINO</name>
<sequence>MIPGGFAYKAALEKFQGNAPLRAWNAGISAASKSRRWERGLGLAEALRQAALQASVVTHTAVINARPGRWRCASLLIGRIRRSGLQLDLIALGAFVASLEKGFQWRRALHRFGLATCWGLTPDRILYNSAISACEKCGAWSTAVALATTGMADVVSFTAAISACEKGGRWRVGISLLRALPARFLRPGVIGCNAAISACDKGGCGS</sequence>
<proteinExistence type="predicted"/>
<comment type="caution">
    <text evidence="2">The sequence shown here is derived from an EMBL/GenBank/DDBJ whole genome shotgun (WGS) entry which is preliminary data.</text>
</comment>
<keyword evidence="3" id="KW-1185">Reference proteome</keyword>
<accession>A0AA36I8I4</accession>
<evidence type="ECO:0000313" key="2">
    <source>
        <dbReference type="EMBL" id="CAJ1382687.1"/>
    </source>
</evidence>
<evidence type="ECO:0000313" key="3">
    <source>
        <dbReference type="Proteomes" id="UP001178507"/>
    </source>
</evidence>
<organism evidence="2 3">
    <name type="scientific">Effrenium voratum</name>
    <dbReference type="NCBI Taxonomy" id="2562239"/>
    <lineage>
        <taxon>Eukaryota</taxon>
        <taxon>Sar</taxon>
        <taxon>Alveolata</taxon>
        <taxon>Dinophyceae</taxon>
        <taxon>Suessiales</taxon>
        <taxon>Symbiodiniaceae</taxon>
        <taxon>Effrenium</taxon>
    </lineage>
</organism>
<dbReference type="InterPro" id="IPR011990">
    <property type="entry name" value="TPR-like_helical_dom_sf"/>
</dbReference>
<dbReference type="Gene3D" id="1.25.40.10">
    <property type="entry name" value="Tetratricopeptide repeat domain"/>
    <property type="match status" value="2"/>
</dbReference>
<keyword evidence="1" id="KW-0677">Repeat</keyword>
<dbReference type="PANTHER" id="PTHR47447">
    <property type="entry name" value="OS03G0856100 PROTEIN"/>
    <property type="match status" value="1"/>
</dbReference>
<dbReference type="AlphaFoldDB" id="A0AA36I8I4"/>
<dbReference type="EMBL" id="CAUJNA010000933">
    <property type="protein sequence ID" value="CAJ1382687.1"/>
    <property type="molecule type" value="Genomic_DNA"/>
</dbReference>
<reference evidence="2" key="1">
    <citation type="submission" date="2023-08" db="EMBL/GenBank/DDBJ databases">
        <authorList>
            <person name="Chen Y."/>
            <person name="Shah S."/>
            <person name="Dougan E. K."/>
            <person name="Thang M."/>
            <person name="Chan C."/>
        </authorList>
    </citation>
    <scope>NUCLEOTIDE SEQUENCE</scope>
</reference>
<gene>
    <name evidence="2" type="ORF">EVOR1521_LOCUS10011</name>
</gene>